<keyword evidence="3" id="KW-0378">Hydrolase</keyword>
<accession>A0A444XZM6</accession>
<dbReference type="Pfam" id="PF02902">
    <property type="entry name" value="Peptidase_C48"/>
    <property type="match status" value="1"/>
</dbReference>
<evidence type="ECO:0000313" key="8">
    <source>
        <dbReference type="Proteomes" id="UP000289738"/>
    </source>
</evidence>
<comment type="caution">
    <text evidence="7">The sequence shown here is derived from an EMBL/GenBank/DDBJ whole genome shotgun (WGS) entry which is preliminary data.</text>
</comment>
<feature type="signal peptide" evidence="5">
    <location>
        <begin position="1"/>
        <end position="33"/>
    </location>
</feature>
<keyword evidence="5" id="KW-0732">Signal</keyword>
<proteinExistence type="inferred from homology"/>
<evidence type="ECO:0000256" key="3">
    <source>
        <dbReference type="ARBA" id="ARBA00022801"/>
    </source>
</evidence>
<protein>
    <recommendedName>
        <fullName evidence="6">Ubiquitin-like protease family profile domain-containing protein</fullName>
    </recommendedName>
</protein>
<gene>
    <name evidence="7" type="ORF">Ahy_B08g090139</name>
</gene>
<dbReference type="Proteomes" id="UP000289738">
    <property type="component" value="Chromosome B08"/>
</dbReference>
<keyword evidence="4" id="KW-0788">Thiol protease</keyword>
<evidence type="ECO:0000256" key="5">
    <source>
        <dbReference type="SAM" id="SignalP"/>
    </source>
</evidence>
<evidence type="ECO:0000259" key="6">
    <source>
        <dbReference type="PROSITE" id="PS50600"/>
    </source>
</evidence>
<keyword evidence="2" id="KW-0645">Protease</keyword>
<dbReference type="AlphaFoldDB" id="A0A444XZM6"/>
<evidence type="ECO:0000313" key="7">
    <source>
        <dbReference type="EMBL" id="RYQ95109.1"/>
    </source>
</evidence>
<dbReference type="EMBL" id="SDMP01000018">
    <property type="protein sequence ID" value="RYQ95109.1"/>
    <property type="molecule type" value="Genomic_DNA"/>
</dbReference>
<organism evidence="7 8">
    <name type="scientific">Arachis hypogaea</name>
    <name type="common">Peanut</name>
    <dbReference type="NCBI Taxonomy" id="3818"/>
    <lineage>
        <taxon>Eukaryota</taxon>
        <taxon>Viridiplantae</taxon>
        <taxon>Streptophyta</taxon>
        <taxon>Embryophyta</taxon>
        <taxon>Tracheophyta</taxon>
        <taxon>Spermatophyta</taxon>
        <taxon>Magnoliopsida</taxon>
        <taxon>eudicotyledons</taxon>
        <taxon>Gunneridae</taxon>
        <taxon>Pentapetalae</taxon>
        <taxon>rosids</taxon>
        <taxon>fabids</taxon>
        <taxon>Fabales</taxon>
        <taxon>Fabaceae</taxon>
        <taxon>Papilionoideae</taxon>
        <taxon>50 kb inversion clade</taxon>
        <taxon>dalbergioids sensu lato</taxon>
        <taxon>Dalbergieae</taxon>
        <taxon>Pterocarpus clade</taxon>
        <taxon>Arachis</taxon>
    </lineage>
</organism>
<dbReference type="InterPro" id="IPR038765">
    <property type="entry name" value="Papain-like_cys_pep_sf"/>
</dbReference>
<evidence type="ECO:0000256" key="4">
    <source>
        <dbReference type="ARBA" id="ARBA00022807"/>
    </source>
</evidence>
<dbReference type="GO" id="GO:0005634">
    <property type="term" value="C:nucleus"/>
    <property type="evidence" value="ECO:0007669"/>
    <property type="project" value="TreeGrafter"/>
</dbReference>
<dbReference type="SUPFAM" id="SSF54001">
    <property type="entry name" value="Cysteine proteinases"/>
    <property type="match status" value="1"/>
</dbReference>
<dbReference type="InterPro" id="IPR003653">
    <property type="entry name" value="Peptidase_C48_C"/>
</dbReference>
<evidence type="ECO:0000256" key="2">
    <source>
        <dbReference type="ARBA" id="ARBA00022670"/>
    </source>
</evidence>
<feature type="domain" description="Ubiquitin-like protease family profile" evidence="6">
    <location>
        <begin position="344"/>
        <end position="525"/>
    </location>
</feature>
<dbReference type="GO" id="GO:0016926">
    <property type="term" value="P:protein desumoylation"/>
    <property type="evidence" value="ECO:0007669"/>
    <property type="project" value="TreeGrafter"/>
</dbReference>
<dbReference type="PANTHER" id="PTHR12606">
    <property type="entry name" value="SENTRIN/SUMO-SPECIFIC PROTEASE"/>
    <property type="match status" value="1"/>
</dbReference>
<dbReference type="PROSITE" id="PS50600">
    <property type="entry name" value="ULP_PROTEASE"/>
    <property type="match status" value="1"/>
</dbReference>
<feature type="chain" id="PRO_5018967864" description="Ubiquitin-like protease family profile domain-containing protein" evidence="5">
    <location>
        <begin position="34"/>
        <end position="580"/>
    </location>
</feature>
<dbReference type="GO" id="GO:0006508">
    <property type="term" value="P:proteolysis"/>
    <property type="evidence" value="ECO:0007669"/>
    <property type="project" value="UniProtKB-KW"/>
</dbReference>
<dbReference type="GO" id="GO:0016929">
    <property type="term" value="F:deSUMOylase activity"/>
    <property type="evidence" value="ECO:0007669"/>
    <property type="project" value="TreeGrafter"/>
</dbReference>
<dbReference type="Gene3D" id="3.40.395.10">
    <property type="entry name" value="Adenoviral Proteinase, Chain A"/>
    <property type="match status" value="1"/>
</dbReference>
<evidence type="ECO:0000256" key="1">
    <source>
        <dbReference type="ARBA" id="ARBA00005234"/>
    </source>
</evidence>
<dbReference type="PANTHER" id="PTHR12606:SF153">
    <property type="entry name" value="ULP1 PROTEASE FAMILY, CARBOXY-TERMINAL DOMAIN PROTEIN"/>
    <property type="match status" value="1"/>
</dbReference>
<comment type="similarity">
    <text evidence="1">Belongs to the peptidase C48 family.</text>
</comment>
<sequence length="580" mass="65978">MDKIISSYHRGIRMSYSHICVLLFLLVIMSSRGTNNSISKIVIAESNHTPQSPSDDIGENLGSAQQKSNVTKAQVKNTLMEAIEISSSLNEGVNMVENKEELKSKVVDVPGETIFNKENKGEKYDALNSQIIKMQEVVTNLQNMASVNQSMMPMMPYFHPMPSQFYNHLGGFNPSSPPYPSLSMPMTMSPYASPFENLSSEQAMTDTIINKLATPPVKKPSFERKKSFLGVKKTNPKISRAQSSNKIHGKQFCVADTPSTDVVKSLLSNASPTGYHINQRMPGFTKLQPRNLGVEAPFWLPVLFAPPTTMELDDTEIMVATYVFGTNKDNEFGRQEILAKGCKFDATRDSFFNLIPKGWIDQTILDVYAHMLNDEEKTTSRVLRHWYMPTVFSQMALSGTIPSSQVREDYKEAFMGKVEVLRKIYVPVNEDNLHWYLVIFDMNQCQVILLDSNPDPKKKASKIFSIKQLALYLEGMLQHDSFYDFESTIRPKVSEFPILEALGIGRQRNDSFDCGIWVATWMKNYIWIDDYNIYVDDATRMRIAIDLIMKSYNLKKNTIIKAAKKNYKKIEKKNKNLVKK</sequence>
<keyword evidence="8" id="KW-1185">Reference proteome</keyword>
<name>A0A444XZM6_ARAHY</name>
<reference evidence="7 8" key="1">
    <citation type="submission" date="2019-01" db="EMBL/GenBank/DDBJ databases">
        <title>Sequencing of cultivated peanut Arachis hypogaea provides insights into genome evolution and oil improvement.</title>
        <authorList>
            <person name="Chen X."/>
        </authorList>
    </citation>
    <scope>NUCLEOTIDE SEQUENCE [LARGE SCALE GENOMIC DNA]</scope>
    <source>
        <strain evidence="8">cv. Fuhuasheng</strain>
        <tissue evidence="7">Leaves</tissue>
    </source>
</reference>